<dbReference type="InterPro" id="IPR059188">
    <property type="entry name" value="Znf_CLPX-like"/>
</dbReference>
<feature type="binding site" evidence="1">
    <location>
        <position position="57"/>
    </location>
    <ligand>
        <name>Zn(2+)</name>
        <dbReference type="ChEBI" id="CHEBI:29105"/>
    </ligand>
</feature>
<comment type="similarity">
    <text evidence="1">Belongs to the ClpX chaperone family.</text>
</comment>
<dbReference type="GO" id="GO:0006508">
    <property type="term" value="P:proteolysis"/>
    <property type="evidence" value="ECO:0007669"/>
    <property type="project" value="UniProtKB-KW"/>
</dbReference>
<evidence type="ECO:0000256" key="1">
    <source>
        <dbReference type="PROSITE-ProRule" id="PRU01250"/>
    </source>
</evidence>
<organism evidence="4 6">
    <name type="scientific">Agrobacterium tumefaciens</name>
    <dbReference type="NCBI Taxonomy" id="358"/>
    <lineage>
        <taxon>Bacteria</taxon>
        <taxon>Pseudomonadati</taxon>
        <taxon>Pseudomonadota</taxon>
        <taxon>Alphaproteobacteria</taxon>
        <taxon>Hyphomicrobiales</taxon>
        <taxon>Rhizobiaceae</taxon>
        <taxon>Rhizobium/Agrobacterium group</taxon>
        <taxon>Agrobacterium</taxon>
        <taxon>Agrobacterium tumefaciens complex</taxon>
    </lineage>
</organism>
<sequence length="141" mass="15607">MFRIISTKKLKAIRDDADERIMAAEVTAEKAKSAQRIAEAQLEAIKPPKPTLYCSFCSKSQHDVKNLIAGPSTFICDECVTLCIEIINETTKAEADLKLVHDAIEAHWGPRCPDEDPECNTCRAWAYIDKVNGKTGGRRAG</sequence>
<dbReference type="PROSITE" id="PS51902">
    <property type="entry name" value="CLPX_ZB"/>
    <property type="match status" value="1"/>
</dbReference>
<feature type="binding site" evidence="1">
    <location>
        <position position="76"/>
    </location>
    <ligand>
        <name>Zn(2+)</name>
        <dbReference type="ChEBI" id="CHEBI:29105"/>
    </ligand>
</feature>
<keyword evidence="4" id="KW-0645">Protease</keyword>
<dbReference type="AlphaFoldDB" id="A0A2L2L8N5"/>
<dbReference type="Proteomes" id="UP000237717">
    <property type="component" value="Chromosome I"/>
</dbReference>
<accession>A0A2L2L8N5</accession>
<dbReference type="InterPro" id="IPR038366">
    <property type="entry name" value="Znf_CppX_C4_sf"/>
</dbReference>
<dbReference type="Gene3D" id="6.20.220.10">
    <property type="entry name" value="ClpX chaperone, C4-type zinc finger domain"/>
    <property type="match status" value="1"/>
</dbReference>
<dbReference type="GO" id="GO:0008233">
    <property type="term" value="F:peptidase activity"/>
    <property type="evidence" value="ECO:0007669"/>
    <property type="project" value="UniProtKB-KW"/>
</dbReference>
<reference evidence="4 6" key="1">
    <citation type="submission" date="2018-02" db="EMBL/GenBank/DDBJ databases">
        <title>Complete genome sequence of Agrobacterium tumefaciens 1D1609.</title>
        <authorList>
            <person name="Cho S.-T."/>
            <person name="Haryono M."/>
            <person name="Chang H.-H."/>
            <person name="Santos M.N."/>
            <person name="Lai E.-M."/>
            <person name="Kuo C.-H."/>
        </authorList>
    </citation>
    <scope>NUCLEOTIDE SEQUENCE [LARGE SCALE GENOMIC DNA]</scope>
    <source>
        <strain evidence="4 6">1D1609</strain>
    </source>
</reference>
<feature type="domain" description="ClpX-type ZB" evidence="3">
    <location>
        <begin position="42"/>
        <end position="95"/>
    </location>
</feature>
<dbReference type="InterPro" id="IPR010603">
    <property type="entry name" value="Znf_CppX_C4"/>
</dbReference>
<keyword evidence="4" id="KW-0547">Nucleotide-binding</keyword>
<keyword evidence="1" id="KW-0479">Metal-binding</keyword>
<evidence type="ECO:0000259" key="3">
    <source>
        <dbReference type="PROSITE" id="PS51902"/>
    </source>
</evidence>
<dbReference type="GO" id="GO:0005524">
    <property type="term" value="F:ATP binding"/>
    <property type="evidence" value="ECO:0007669"/>
    <property type="project" value="UniProtKB-KW"/>
</dbReference>
<proteinExistence type="inferred from homology"/>
<dbReference type="GO" id="GO:0051082">
    <property type="term" value="F:unfolded protein binding"/>
    <property type="evidence" value="ECO:0007669"/>
    <property type="project" value="UniProtKB-UniRule"/>
</dbReference>
<dbReference type="SMART" id="SM00994">
    <property type="entry name" value="zf-C4_ClpX"/>
    <property type="match status" value="1"/>
</dbReference>
<keyword evidence="2" id="KW-0175">Coiled coil</keyword>
<dbReference type="EMBL" id="CP026924">
    <property type="protein sequence ID" value="AVH40628.1"/>
    <property type="molecule type" value="Genomic_DNA"/>
</dbReference>
<evidence type="ECO:0000313" key="4">
    <source>
        <dbReference type="EMBL" id="AVH40628.1"/>
    </source>
</evidence>
<keyword evidence="4" id="KW-0378">Hydrolase</keyword>
<evidence type="ECO:0000256" key="2">
    <source>
        <dbReference type="SAM" id="Coils"/>
    </source>
</evidence>
<dbReference type="Proteomes" id="UP000237717">
    <property type="component" value="Chromosome II"/>
</dbReference>
<feature type="binding site" evidence="1">
    <location>
        <position position="54"/>
    </location>
    <ligand>
        <name>Zn(2+)</name>
        <dbReference type="ChEBI" id="CHEBI:29105"/>
    </ligand>
</feature>
<feature type="binding site" evidence="1">
    <location>
        <position position="79"/>
    </location>
    <ligand>
        <name>Zn(2+)</name>
        <dbReference type="ChEBI" id="CHEBI:29105"/>
    </ligand>
</feature>
<dbReference type="SUPFAM" id="SSF57716">
    <property type="entry name" value="Glucocorticoid receptor-like (DNA-binding domain)"/>
    <property type="match status" value="1"/>
</dbReference>
<name>A0A2L2L8N5_AGRTU</name>
<dbReference type="Pfam" id="PF06689">
    <property type="entry name" value="zf-C4_ClpX"/>
    <property type="match status" value="1"/>
</dbReference>
<evidence type="ECO:0000313" key="5">
    <source>
        <dbReference type="EMBL" id="AVH43987.1"/>
    </source>
</evidence>
<dbReference type="EMBL" id="CP026925">
    <property type="protein sequence ID" value="AVH43987.1"/>
    <property type="molecule type" value="Genomic_DNA"/>
</dbReference>
<feature type="coiled-coil region" evidence="2">
    <location>
        <begin position="14"/>
        <end position="43"/>
    </location>
</feature>
<dbReference type="GO" id="GO:0008270">
    <property type="term" value="F:zinc ion binding"/>
    <property type="evidence" value="ECO:0007669"/>
    <property type="project" value="UniProtKB-UniRule"/>
</dbReference>
<keyword evidence="1" id="KW-0143">Chaperone</keyword>
<evidence type="ECO:0000313" key="6">
    <source>
        <dbReference type="Proteomes" id="UP000237717"/>
    </source>
</evidence>
<protein>
    <submittedName>
        <fullName evidence="4">ATP-dependent Clp protease ATP-binding subunit ClpX</fullName>
    </submittedName>
    <submittedName>
        <fullName evidence="5">Clp protease ATP-binding protein</fullName>
    </submittedName>
</protein>
<keyword evidence="4" id="KW-0067">ATP-binding</keyword>
<keyword evidence="1" id="KW-0862">Zinc</keyword>
<dbReference type="GO" id="GO:0006457">
    <property type="term" value="P:protein folding"/>
    <property type="evidence" value="ECO:0007669"/>
    <property type="project" value="UniProtKB-UniRule"/>
</dbReference>
<dbReference type="GO" id="GO:0046983">
    <property type="term" value="F:protein dimerization activity"/>
    <property type="evidence" value="ECO:0007669"/>
    <property type="project" value="UniProtKB-UniRule"/>
</dbReference>
<gene>
    <name evidence="4" type="primary">clpX</name>
    <name evidence="4" type="ORF">At1D1609_05760</name>
    <name evidence="5" type="ORF">At1D1609_39400</name>
</gene>